<dbReference type="RefSeq" id="XP_013388704.1">
    <property type="nucleotide sequence ID" value="XM_013533250.1"/>
</dbReference>
<dbReference type="STRING" id="7574.A0A1S3HRN7"/>
<gene>
    <name evidence="10 11 12 13 14 15 16 17 18 19 20 21" type="primary">LOC106157566</name>
</gene>
<dbReference type="Pfam" id="PF00251">
    <property type="entry name" value="Glyco_hydro_32N"/>
    <property type="match status" value="1"/>
</dbReference>
<evidence type="ECO:0000313" key="11">
    <source>
        <dbReference type="RefSeq" id="XP_013388703.1"/>
    </source>
</evidence>
<comment type="similarity">
    <text evidence="1 4">Belongs to the glycosyl hydrolase 32 family.</text>
</comment>
<proteinExistence type="inferred from homology"/>
<sequence length="614" mass="69768">MGPTSKTTLTVLTISILSRIANCGPRRPPPPELYHEQWRPQYHFTAPKNFMNDPCGLIAYDGIYHLFYGYDPAGKGPTLYSSWGHAVSTDLLHWEIWPLAIPEQAGILAFSGSAVMDFQNTTGFSTDRATAMVIIFTGQVATFIESDQRLAYSLDGGITWTLYDKNPVLRTGKSHFRDPKVMWHKPSDRWLMVVAQAMGQRAVQFYSSPDLKNWTYLSQKGPEGLIFNKEWETPNFVELKVQGENISKWVLPSMTGAYSRPRRTVMYWTGEFDGKKFTADQTKAKILDFGPDFTAIQTWTNYMDDRVLITGWMCVWESCRSHPTRPWQGAQSLTRVLSLEREKGELLLVQKPIKEVEKLRTGVVWEFNNTTIASINDTLLSKKVKGRLLEIIVQLKPKPKTQKVGFKLMVGEREHTVVGYNHIKRHVFIDRSKSGHITKNMGVFYDANVTLQAGSLKLHMFLDWSSVELFANDGRQVITTLIFPKSKTSDGLRAFCEGDDVEVASMTVYQLKTTWDKYWTGNRKSKTPSSKVTDSTLLAKVKAKFASRRFFRFDCSFLCGVHSVVGIVGSLQTHVILLVCTCYAFLILLIFKILERIPVAAILRRHVKIGVTQK</sequence>
<evidence type="ECO:0000313" key="13">
    <source>
        <dbReference type="RefSeq" id="XP_013388705.1"/>
    </source>
</evidence>
<evidence type="ECO:0000256" key="1">
    <source>
        <dbReference type="ARBA" id="ARBA00009902"/>
    </source>
</evidence>
<dbReference type="SMART" id="SM00640">
    <property type="entry name" value="Glyco_32"/>
    <property type="match status" value="1"/>
</dbReference>
<dbReference type="InterPro" id="IPR013148">
    <property type="entry name" value="Glyco_hydro_32_N"/>
</dbReference>
<dbReference type="AlphaFoldDB" id="A0A1S3HRN7"/>
<dbReference type="Gene3D" id="2.60.120.560">
    <property type="entry name" value="Exo-inulinase, domain 1"/>
    <property type="match status" value="1"/>
</dbReference>
<organism evidence="9 10">
    <name type="scientific">Lingula anatina</name>
    <name type="common">Brachiopod</name>
    <name type="synonym">Lingula unguis</name>
    <dbReference type="NCBI Taxonomy" id="7574"/>
    <lineage>
        <taxon>Eukaryota</taxon>
        <taxon>Metazoa</taxon>
        <taxon>Spiralia</taxon>
        <taxon>Lophotrochozoa</taxon>
        <taxon>Brachiopoda</taxon>
        <taxon>Linguliformea</taxon>
        <taxon>Lingulata</taxon>
        <taxon>Lingulida</taxon>
        <taxon>Linguloidea</taxon>
        <taxon>Lingulidae</taxon>
        <taxon>Lingula</taxon>
    </lineage>
</organism>
<dbReference type="InterPro" id="IPR013320">
    <property type="entry name" value="ConA-like_dom_sf"/>
</dbReference>
<evidence type="ECO:0000256" key="5">
    <source>
        <dbReference type="SAM" id="Phobius"/>
    </source>
</evidence>
<reference evidence="10 11" key="1">
    <citation type="submission" date="2025-04" db="UniProtKB">
        <authorList>
            <consortium name="RefSeq"/>
        </authorList>
    </citation>
    <scope>IDENTIFICATION</scope>
    <source>
        <tissue evidence="10 11">Gonads</tissue>
    </source>
</reference>
<keyword evidence="2 4" id="KW-0378">Hydrolase</keyword>
<dbReference type="RefSeq" id="XP_013388713.1">
    <property type="nucleotide sequence ID" value="XM_013533259.1"/>
</dbReference>
<evidence type="ECO:0000313" key="20">
    <source>
        <dbReference type="RefSeq" id="XP_013388713.1"/>
    </source>
</evidence>
<evidence type="ECO:0000313" key="10">
    <source>
        <dbReference type="RefSeq" id="XP_013388702.1"/>
    </source>
</evidence>
<evidence type="ECO:0000256" key="4">
    <source>
        <dbReference type="RuleBase" id="RU362110"/>
    </source>
</evidence>
<dbReference type="InterPro" id="IPR001362">
    <property type="entry name" value="Glyco_hydro_32"/>
</dbReference>
<feature type="domain" description="Glycosyl hydrolase family 32 C-terminal" evidence="8">
    <location>
        <begin position="355"/>
        <end position="510"/>
    </location>
</feature>
<evidence type="ECO:0000313" key="19">
    <source>
        <dbReference type="RefSeq" id="XP_013388711.1"/>
    </source>
</evidence>
<protein>
    <submittedName>
        <fullName evidence="10 11">Uncharacterized protein LOC106157566</fullName>
    </submittedName>
</protein>
<accession>A0A1S3HRN7</accession>
<dbReference type="InterPro" id="IPR013189">
    <property type="entry name" value="Glyco_hydro_32_C"/>
</dbReference>
<dbReference type="RefSeq" id="XP_013388707.1">
    <property type="nucleotide sequence ID" value="XM_013533253.1"/>
</dbReference>
<keyword evidence="5" id="KW-1133">Transmembrane helix</keyword>
<evidence type="ECO:0000259" key="7">
    <source>
        <dbReference type="Pfam" id="PF00251"/>
    </source>
</evidence>
<feature type="chain" id="PRO_5014545763" evidence="6">
    <location>
        <begin position="24"/>
        <end position="614"/>
    </location>
</feature>
<evidence type="ECO:0000256" key="2">
    <source>
        <dbReference type="ARBA" id="ARBA00022801"/>
    </source>
</evidence>
<dbReference type="GO" id="GO:0004575">
    <property type="term" value="F:sucrose alpha-glucosidase activity"/>
    <property type="evidence" value="ECO:0007669"/>
    <property type="project" value="TreeGrafter"/>
</dbReference>
<dbReference type="GO" id="GO:0005987">
    <property type="term" value="P:sucrose catabolic process"/>
    <property type="evidence" value="ECO:0007669"/>
    <property type="project" value="TreeGrafter"/>
</dbReference>
<dbReference type="RefSeq" id="XP_013388706.1">
    <property type="nucleotide sequence ID" value="XM_013533252.1"/>
</dbReference>
<dbReference type="RefSeq" id="XP_013388703.1">
    <property type="nucleotide sequence ID" value="XM_013533249.1"/>
</dbReference>
<dbReference type="Pfam" id="PF08244">
    <property type="entry name" value="Glyco_hydro_32C"/>
    <property type="match status" value="1"/>
</dbReference>
<evidence type="ECO:0000313" key="17">
    <source>
        <dbReference type="RefSeq" id="XP_013388709.1"/>
    </source>
</evidence>
<dbReference type="RefSeq" id="XP_013388709.1">
    <property type="nucleotide sequence ID" value="XM_013533255.1"/>
</dbReference>
<keyword evidence="3 4" id="KW-0326">Glycosidase</keyword>
<evidence type="ECO:0000313" key="15">
    <source>
        <dbReference type="RefSeq" id="XP_013388707.1"/>
    </source>
</evidence>
<dbReference type="RefSeq" id="XP_013388710.1">
    <property type="nucleotide sequence ID" value="XM_013533256.2"/>
</dbReference>
<dbReference type="PANTHER" id="PTHR42800">
    <property type="entry name" value="EXOINULINASE INUD (AFU_ORTHOLOGUE AFUA_5G00480)"/>
    <property type="match status" value="1"/>
</dbReference>
<evidence type="ECO:0000313" key="21">
    <source>
        <dbReference type="RefSeq" id="XP_013388714.1"/>
    </source>
</evidence>
<dbReference type="PANTHER" id="PTHR42800:SF3">
    <property type="entry name" value="GLYCOSYL HYDROLASE FAMILY 32 N-TERMINAL DOMAIN-CONTAINING PROTEIN"/>
    <property type="match status" value="1"/>
</dbReference>
<keyword evidence="5" id="KW-0812">Transmembrane</keyword>
<evidence type="ECO:0000313" key="14">
    <source>
        <dbReference type="RefSeq" id="XP_013388706.1"/>
    </source>
</evidence>
<dbReference type="Gene3D" id="2.115.10.20">
    <property type="entry name" value="Glycosyl hydrolase domain, family 43"/>
    <property type="match status" value="1"/>
</dbReference>
<dbReference type="KEGG" id="lak:106157566"/>
<feature type="signal peptide" evidence="6">
    <location>
        <begin position="1"/>
        <end position="23"/>
    </location>
</feature>
<dbReference type="RefSeq" id="XP_013388711.1">
    <property type="nucleotide sequence ID" value="XM_013533257.2"/>
</dbReference>
<dbReference type="GeneID" id="106157566"/>
<dbReference type="RefSeq" id="XP_013388708.1">
    <property type="nucleotide sequence ID" value="XM_013533254.2"/>
</dbReference>
<name>A0A1S3HRN7_LINAN</name>
<evidence type="ECO:0000313" key="16">
    <source>
        <dbReference type="RefSeq" id="XP_013388708.1"/>
    </source>
</evidence>
<dbReference type="OrthoDB" id="202537at2759"/>
<dbReference type="InterPro" id="IPR023296">
    <property type="entry name" value="Glyco_hydro_beta-prop_sf"/>
</dbReference>
<feature type="transmembrane region" description="Helical" evidence="5">
    <location>
        <begin position="575"/>
        <end position="594"/>
    </location>
</feature>
<evidence type="ECO:0000259" key="8">
    <source>
        <dbReference type="Pfam" id="PF08244"/>
    </source>
</evidence>
<dbReference type="SUPFAM" id="SSF75005">
    <property type="entry name" value="Arabinanase/levansucrase/invertase"/>
    <property type="match status" value="1"/>
</dbReference>
<dbReference type="CDD" id="cd18622">
    <property type="entry name" value="GH32_Inu-like"/>
    <property type="match status" value="1"/>
</dbReference>
<dbReference type="Proteomes" id="UP000085678">
    <property type="component" value="Unplaced"/>
</dbReference>
<dbReference type="GO" id="GO:0005737">
    <property type="term" value="C:cytoplasm"/>
    <property type="evidence" value="ECO:0007669"/>
    <property type="project" value="TreeGrafter"/>
</dbReference>
<keyword evidence="5" id="KW-0472">Membrane</keyword>
<feature type="domain" description="Glycosyl hydrolase family 32 N-terminal" evidence="7">
    <location>
        <begin position="43"/>
        <end position="347"/>
    </location>
</feature>
<evidence type="ECO:0000256" key="6">
    <source>
        <dbReference type="SAM" id="SignalP"/>
    </source>
</evidence>
<evidence type="ECO:0000313" key="9">
    <source>
        <dbReference type="Proteomes" id="UP000085678"/>
    </source>
</evidence>
<evidence type="ECO:0000313" key="18">
    <source>
        <dbReference type="RefSeq" id="XP_013388710.1"/>
    </source>
</evidence>
<evidence type="ECO:0000256" key="3">
    <source>
        <dbReference type="ARBA" id="ARBA00023295"/>
    </source>
</evidence>
<dbReference type="RefSeq" id="XP_013388705.1">
    <property type="nucleotide sequence ID" value="XM_013533251.1"/>
</dbReference>
<keyword evidence="6" id="KW-0732">Signal</keyword>
<keyword evidence="9" id="KW-1185">Reference proteome</keyword>
<dbReference type="RefSeq" id="XP_013388702.1">
    <property type="nucleotide sequence ID" value="XM_013533248.1"/>
</dbReference>
<dbReference type="RefSeq" id="XP_013388714.1">
    <property type="nucleotide sequence ID" value="XM_013533260.1"/>
</dbReference>
<evidence type="ECO:0000313" key="12">
    <source>
        <dbReference type="RefSeq" id="XP_013388704.1"/>
    </source>
</evidence>
<dbReference type="SUPFAM" id="SSF49899">
    <property type="entry name" value="Concanavalin A-like lectins/glucanases"/>
    <property type="match status" value="1"/>
</dbReference>